<dbReference type="RefSeq" id="WP_380830725.1">
    <property type="nucleotide sequence ID" value="NZ_JBHTCG010000033.1"/>
</dbReference>
<dbReference type="Proteomes" id="UP001596496">
    <property type="component" value="Unassembled WGS sequence"/>
</dbReference>
<proteinExistence type="predicted"/>
<dbReference type="EC" id="2.1.1.-" evidence="2"/>
<comment type="caution">
    <text evidence="2">The sequence shown here is derived from an EMBL/GenBank/DDBJ whole genome shotgun (WGS) entry which is preliminary data.</text>
</comment>
<dbReference type="EMBL" id="JBHTCG010000033">
    <property type="protein sequence ID" value="MFC7387047.1"/>
    <property type="molecule type" value="Genomic_DNA"/>
</dbReference>
<evidence type="ECO:0000313" key="2">
    <source>
        <dbReference type="EMBL" id="MFC7387047.1"/>
    </source>
</evidence>
<dbReference type="Gene3D" id="3.40.50.150">
    <property type="entry name" value="Vaccinia Virus protein VP39"/>
    <property type="match status" value="1"/>
</dbReference>
<dbReference type="GO" id="GO:0008168">
    <property type="term" value="F:methyltransferase activity"/>
    <property type="evidence" value="ECO:0007669"/>
    <property type="project" value="UniProtKB-KW"/>
</dbReference>
<reference evidence="3" key="1">
    <citation type="journal article" date="2019" name="Int. J. Syst. Evol. Microbiol.">
        <title>The Global Catalogue of Microorganisms (GCM) 10K type strain sequencing project: providing services to taxonomists for standard genome sequencing and annotation.</title>
        <authorList>
            <consortium name="The Broad Institute Genomics Platform"/>
            <consortium name="The Broad Institute Genome Sequencing Center for Infectious Disease"/>
            <person name="Wu L."/>
            <person name="Ma J."/>
        </authorList>
    </citation>
    <scope>NUCLEOTIDE SEQUENCE [LARGE SCALE GENOMIC DNA]</scope>
    <source>
        <strain evidence="3">CECT 7649</strain>
    </source>
</reference>
<keyword evidence="2" id="KW-0489">Methyltransferase</keyword>
<accession>A0ABW2PBV0</accession>
<gene>
    <name evidence="2" type="ORF">ACFQSB_32890</name>
</gene>
<evidence type="ECO:0000313" key="3">
    <source>
        <dbReference type="Proteomes" id="UP001596496"/>
    </source>
</evidence>
<dbReference type="SUPFAM" id="SSF53335">
    <property type="entry name" value="S-adenosyl-L-methionine-dependent methyltransferases"/>
    <property type="match status" value="1"/>
</dbReference>
<dbReference type="InterPro" id="IPR029063">
    <property type="entry name" value="SAM-dependent_MTases_sf"/>
</dbReference>
<dbReference type="Pfam" id="PF08241">
    <property type="entry name" value="Methyltransf_11"/>
    <property type="match status" value="1"/>
</dbReference>
<sequence length="213" mass="22808">MDWRDAGLIGVLYDVGIEHRWLGLIGGRAVWGADLRRHYRDIATLGSSAGRGARVLDVPCGGGVAFRGIPRDGSWRYVAVDLAPVMLRRARAVAERYELANLALTQASVTALPFPGATFDLCLSYFGLHCFPDPAAALADMARVLRPGGLLRGTSVVRGGGRRQDAAIAVLRRFGVFGEVGTAADLASWLEAAGLREIAVDRDGAVAYFTARR</sequence>
<name>A0ABW2PBV0_9ACTN</name>
<dbReference type="InterPro" id="IPR013216">
    <property type="entry name" value="Methyltransf_11"/>
</dbReference>
<feature type="domain" description="Methyltransferase type 11" evidence="1">
    <location>
        <begin position="56"/>
        <end position="151"/>
    </location>
</feature>
<dbReference type="GO" id="GO:0032259">
    <property type="term" value="P:methylation"/>
    <property type="evidence" value="ECO:0007669"/>
    <property type="project" value="UniProtKB-KW"/>
</dbReference>
<keyword evidence="3" id="KW-1185">Reference proteome</keyword>
<evidence type="ECO:0000259" key="1">
    <source>
        <dbReference type="Pfam" id="PF08241"/>
    </source>
</evidence>
<organism evidence="2 3">
    <name type="scientific">Sphaerisporangium rhizosphaerae</name>
    <dbReference type="NCBI Taxonomy" id="2269375"/>
    <lineage>
        <taxon>Bacteria</taxon>
        <taxon>Bacillati</taxon>
        <taxon>Actinomycetota</taxon>
        <taxon>Actinomycetes</taxon>
        <taxon>Streptosporangiales</taxon>
        <taxon>Streptosporangiaceae</taxon>
        <taxon>Sphaerisporangium</taxon>
    </lineage>
</organism>
<keyword evidence="2" id="KW-0808">Transferase</keyword>
<protein>
    <submittedName>
        <fullName evidence="2">Class I SAM-dependent methyltransferase</fullName>
        <ecNumber evidence="2">2.1.1.-</ecNumber>
    </submittedName>
</protein>
<dbReference type="CDD" id="cd02440">
    <property type="entry name" value="AdoMet_MTases"/>
    <property type="match status" value="1"/>
</dbReference>
<dbReference type="PANTHER" id="PTHR43591">
    <property type="entry name" value="METHYLTRANSFERASE"/>
    <property type="match status" value="1"/>
</dbReference>